<gene>
    <name evidence="3" type="ORF">RCC_10061</name>
</gene>
<feature type="coiled-coil region" evidence="1">
    <location>
        <begin position="120"/>
        <end position="147"/>
    </location>
</feature>
<dbReference type="AlphaFoldDB" id="A0A2D3VQE5"/>
<feature type="compositionally biased region" description="Polar residues" evidence="2">
    <location>
        <begin position="38"/>
        <end position="47"/>
    </location>
</feature>
<organism evidence="3 4">
    <name type="scientific">Ramularia collo-cygni</name>
    <dbReference type="NCBI Taxonomy" id="112498"/>
    <lineage>
        <taxon>Eukaryota</taxon>
        <taxon>Fungi</taxon>
        <taxon>Dikarya</taxon>
        <taxon>Ascomycota</taxon>
        <taxon>Pezizomycotina</taxon>
        <taxon>Dothideomycetes</taxon>
        <taxon>Dothideomycetidae</taxon>
        <taxon>Mycosphaerellales</taxon>
        <taxon>Mycosphaerellaceae</taxon>
        <taxon>Ramularia</taxon>
    </lineage>
</organism>
<keyword evidence="1" id="KW-0175">Coiled coil</keyword>
<evidence type="ECO:0000256" key="2">
    <source>
        <dbReference type="SAM" id="MobiDB-lite"/>
    </source>
</evidence>
<dbReference type="RefSeq" id="XP_023631062.1">
    <property type="nucleotide sequence ID" value="XM_023775294.1"/>
</dbReference>
<sequence length="184" mass="21506">MSDSESDLCHHSHRRRRAPLIAFYGPIGGGNTYPANRPATTYQSYSSDPPYDHLPDYPRVRLAERRSTSPPPPPHPSRRYSWMTETMERLSAEIKTCGFEPRKLTKTEEKISTADGKRCKEDHRVKIEGMNAKMTKLEDAMKSVQDTLQSCLLRLRRGEDVVAITREWRELQEPVWRQRRFLEY</sequence>
<keyword evidence="4" id="KW-1185">Reference proteome</keyword>
<protein>
    <submittedName>
        <fullName evidence="3">Uncharacterized protein</fullName>
    </submittedName>
</protein>
<accession>A0A2D3VQE5</accession>
<proteinExistence type="predicted"/>
<evidence type="ECO:0000256" key="1">
    <source>
        <dbReference type="SAM" id="Coils"/>
    </source>
</evidence>
<reference evidence="3 4" key="1">
    <citation type="submission" date="2016-03" db="EMBL/GenBank/DDBJ databases">
        <authorList>
            <person name="Ploux O."/>
        </authorList>
    </citation>
    <scope>NUCLEOTIDE SEQUENCE [LARGE SCALE GENOMIC DNA]</scope>
    <source>
        <strain evidence="3 4">URUG2</strain>
    </source>
</reference>
<evidence type="ECO:0000313" key="4">
    <source>
        <dbReference type="Proteomes" id="UP000225277"/>
    </source>
</evidence>
<dbReference type="Proteomes" id="UP000225277">
    <property type="component" value="Unassembled WGS sequence"/>
</dbReference>
<dbReference type="EMBL" id="FJUY01000020">
    <property type="protein sequence ID" value="CZT24338.1"/>
    <property type="molecule type" value="Genomic_DNA"/>
</dbReference>
<dbReference type="GeneID" id="35605112"/>
<name>A0A2D3VQE5_9PEZI</name>
<evidence type="ECO:0000313" key="3">
    <source>
        <dbReference type="EMBL" id="CZT24338.1"/>
    </source>
</evidence>
<feature type="region of interest" description="Disordered" evidence="2">
    <location>
        <begin position="29"/>
        <end position="56"/>
    </location>
</feature>